<gene>
    <name evidence="2" type="ORF">Ahy_B07g086439</name>
</gene>
<dbReference type="Pfam" id="PF04937">
    <property type="entry name" value="DUF659"/>
    <property type="match status" value="1"/>
</dbReference>
<evidence type="ECO:0000259" key="1">
    <source>
        <dbReference type="Pfam" id="PF04937"/>
    </source>
</evidence>
<name>A0A444Y9R5_ARAHY</name>
<keyword evidence="3" id="KW-1185">Reference proteome</keyword>
<comment type="caution">
    <text evidence="2">The sequence shown here is derived from an EMBL/GenBank/DDBJ whole genome shotgun (WGS) entry which is preliminary data.</text>
</comment>
<accession>A0A444Y9R5</accession>
<dbReference type="InterPro" id="IPR007021">
    <property type="entry name" value="DUF659"/>
</dbReference>
<reference evidence="2 3" key="1">
    <citation type="submission" date="2019-01" db="EMBL/GenBank/DDBJ databases">
        <title>Sequencing of cultivated peanut Arachis hypogaea provides insights into genome evolution and oil improvement.</title>
        <authorList>
            <person name="Chen X."/>
        </authorList>
    </citation>
    <scope>NUCLEOTIDE SEQUENCE [LARGE SCALE GENOMIC DNA]</scope>
    <source>
        <strain evidence="3">cv. Fuhuasheng</strain>
        <tissue evidence="2">Leaves</tissue>
    </source>
</reference>
<feature type="domain" description="DUF659" evidence="1">
    <location>
        <begin position="1"/>
        <end position="91"/>
    </location>
</feature>
<dbReference type="AlphaFoldDB" id="A0A444Y9R5"/>
<dbReference type="STRING" id="3818.A0A444Y9R5"/>
<protein>
    <recommendedName>
        <fullName evidence="1">DUF659 domain-containing protein</fullName>
    </recommendedName>
</protein>
<sequence>MTDGWTDKRRRIILNFFGLFFLKSIDVSHINNTVDKIFKIIDDVVEDVGEKNVIQVVTDNAANYKIAREMLMKKRKMLFLNALYAQHIALI</sequence>
<dbReference type="EMBL" id="SDMP01000017">
    <property type="protein sequence ID" value="RYQ98669.1"/>
    <property type="molecule type" value="Genomic_DNA"/>
</dbReference>
<evidence type="ECO:0000313" key="2">
    <source>
        <dbReference type="EMBL" id="RYQ98669.1"/>
    </source>
</evidence>
<evidence type="ECO:0000313" key="3">
    <source>
        <dbReference type="Proteomes" id="UP000289738"/>
    </source>
</evidence>
<dbReference type="Proteomes" id="UP000289738">
    <property type="component" value="Chromosome B07"/>
</dbReference>
<organism evidence="2 3">
    <name type="scientific">Arachis hypogaea</name>
    <name type="common">Peanut</name>
    <dbReference type="NCBI Taxonomy" id="3818"/>
    <lineage>
        <taxon>Eukaryota</taxon>
        <taxon>Viridiplantae</taxon>
        <taxon>Streptophyta</taxon>
        <taxon>Embryophyta</taxon>
        <taxon>Tracheophyta</taxon>
        <taxon>Spermatophyta</taxon>
        <taxon>Magnoliopsida</taxon>
        <taxon>eudicotyledons</taxon>
        <taxon>Gunneridae</taxon>
        <taxon>Pentapetalae</taxon>
        <taxon>rosids</taxon>
        <taxon>fabids</taxon>
        <taxon>Fabales</taxon>
        <taxon>Fabaceae</taxon>
        <taxon>Papilionoideae</taxon>
        <taxon>50 kb inversion clade</taxon>
        <taxon>dalbergioids sensu lato</taxon>
        <taxon>Dalbergieae</taxon>
        <taxon>Pterocarpus clade</taxon>
        <taxon>Arachis</taxon>
    </lineage>
</organism>
<proteinExistence type="predicted"/>
<dbReference type="PANTHER" id="PTHR32166:SF122">
    <property type="entry name" value="OS09G0499600 PROTEIN"/>
    <property type="match status" value="1"/>
</dbReference>
<dbReference type="PANTHER" id="PTHR32166">
    <property type="entry name" value="OSJNBA0013A04.12 PROTEIN"/>
    <property type="match status" value="1"/>
</dbReference>